<organism evidence="1 2">
    <name type="scientific">Diaporthe vaccinii</name>
    <dbReference type="NCBI Taxonomy" id="105482"/>
    <lineage>
        <taxon>Eukaryota</taxon>
        <taxon>Fungi</taxon>
        <taxon>Dikarya</taxon>
        <taxon>Ascomycota</taxon>
        <taxon>Pezizomycotina</taxon>
        <taxon>Sordariomycetes</taxon>
        <taxon>Sordariomycetidae</taxon>
        <taxon>Diaporthales</taxon>
        <taxon>Diaporthaceae</taxon>
        <taxon>Diaporthe</taxon>
        <taxon>Diaporthe eres species complex</taxon>
    </lineage>
</organism>
<accession>A0ABR4EVP6</accession>
<dbReference type="EMBL" id="JBAWTH010000024">
    <property type="protein sequence ID" value="KAL2286523.1"/>
    <property type="molecule type" value="Genomic_DNA"/>
</dbReference>
<dbReference type="SUPFAM" id="SSF51735">
    <property type="entry name" value="NAD(P)-binding Rossmann-fold domains"/>
    <property type="match status" value="1"/>
</dbReference>
<reference evidence="1 2" key="1">
    <citation type="submission" date="2024-03" db="EMBL/GenBank/DDBJ databases">
        <title>A high-quality draft genome sequence of Diaporthe vaccinii, a causative agent of upright dieback and viscid rot disease in cranberry plants.</title>
        <authorList>
            <person name="Sarrasin M."/>
            <person name="Lang B.F."/>
            <person name="Burger G."/>
        </authorList>
    </citation>
    <scope>NUCLEOTIDE SEQUENCE [LARGE SCALE GENOMIC DNA]</scope>
    <source>
        <strain evidence="1 2">IS7</strain>
    </source>
</reference>
<evidence type="ECO:0000313" key="1">
    <source>
        <dbReference type="EMBL" id="KAL2286523.1"/>
    </source>
</evidence>
<comment type="caution">
    <text evidence="1">The sequence shown here is derived from an EMBL/GenBank/DDBJ whole genome shotgun (WGS) entry which is preliminary data.</text>
</comment>
<dbReference type="Proteomes" id="UP001600888">
    <property type="component" value="Unassembled WGS sequence"/>
</dbReference>
<protein>
    <recommendedName>
        <fullName evidence="3">Dihydrodipicolinate reductase</fullName>
    </recommendedName>
</protein>
<dbReference type="InterPro" id="IPR036291">
    <property type="entry name" value="NAD(P)-bd_dom_sf"/>
</dbReference>
<sequence length="358" mass="39561">MATSTKKYRVIQVATGNVGNVSLRTIIEHPLMELVGVLVYTKDKVGKDASELCELSSPKLTGIKATDNLEEILAIKADAVAYMPRQTNFEELSRILASGKNVATSRTDLLNPNWLQPEHRRLVEEGLKKGNTALRSTGSSPGTATEILPLVMLSYQRKLDCLVMNEYANLASRTNSADMIFEQMGFGKPDSAFSEQMLSKVAVDYQGSIRITAQGLGIELDEIKATGEKALALEDIKIASGLVPKGTVAGLRIAQEGIYKGKVIMKHRVNWLVTTKLNKDWGDDWDLDKYQSGFILSCNGDAPWKMHITFPVSDEYYPKFTPTLAAYPVVNLLPELCDGERGFRTTLNSPVPTTYFEF</sequence>
<keyword evidence="2" id="KW-1185">Reference proteome</keyword>
<evidence type="ECO:0008006" key="3">
    <source>
        <dbReference type="Google" id="ProtNLM"/>
    </source>
</evidence>
<proteinExistence type="predicted"/>
<name>A0ABR4EVP6_9PEZI</name>
<dbReference type="Gene3D" id="3.40.50.720">
    <property type="entry name" value="NAD(P)-binding Rossmann-like Domain"/>
    <property type="match status" value="1"/>
</dbReference>
<gene>
    <name evidence="1" type="ORF">FJTKL_06882</name>
</gene>
<evidence type="ECO:0000313" key="2">
    <source>
        <dbReference type="Proteomes" id="UP001600888"/>
    </source>
</evidence>